<proteinExistence type="predicted"/>
<dbReference type="AlphaFoldDB" id="A0A165XM01"/>
<protein>
    <recommendedName>
        <fullName evidence="3">F-box domain-containing protein</fullName>
    </recommendedName>
</protein>
<gene>
    <name evidence="1" type="ORF">SISSUDRAFT_552573</name>
</gene>
<dbReference type="OrthoDB" id="2670279at2759"/>
<name>A0A165XM01_9AGAM</name>
<keyword evidence="2" id="KW-1185">Reference proteome</keyword>
<dbReference type="InterPro" id="IPR032675">
    <property type="entry name" value="LRR_dom_sf"/>
</dbReference>
<dbReference type="Proteomes" id="UP000076798">
    <property type="component" value="Unassembled WGS sequence"/>
</dbReference>
<evidence type="ECO:0000313" key="1">
    <source>
        <dbReference type="EMBL" id="KZT32332.1"/>
    </source>
</evidence>
<evidence type="ECO:0008006" key="3">
    <source>
        <dbReference type="Google" id="ProtNLM"/>
    </source>
</evidence>
<dbReference type="EMBL" id="KV428349">
    <property type="protein sequence ID" value="KZT32332.1"/>
    <property type="molecule type" value="Genomic_DNA"/>
</dbReference>
<reference evidence="1 2" key="1">
    <citation type="journal article" date="2016" name="Mol. Biol. Evol.">
        <title>Comparative Genomics of Early-Diverging Mushroom-Forming Fungi Provides Insights into the Origins of Lignocellulose Decay Capabilities.</title>
        <authorList>
            <person name="Nagy L.G."/>
            <person name="Riley R."/>
            <person name="Tritt A."/>
            <person name="Adam C."/>
            <person name="Daum C."/>
            <person name="Floudas D."/>
            <person name="Sun H."/>
            <person name="Yadav J.S."/>
            <person name="Pangilinan J."/>
            <person name="Larsson K.H."/>
            <person name="Matsuura K."/>
            <person name="Barry K."/>
            <person name="Labutti K."/>
            <person name="Kuo R."/>
            <person name="Ohm R.A."/>
            <person name="Bhattacharya S.S."/>
            <person name="Shirouzu T."/>
            <person name="Yoshinaga Y."/>
            <person name="Martin F.M."/>
            <person name="Grigoriev I.V."/>
            <person name="Hibbett D.S."/>
        </authorList>
    </citation>
    <scope>NUCLEOTIDE SEQUENCE [LARGE SCALE GENOMIC DNA]</scope>
    <source>
        <strain evidence="1 2">HHB10207 ss-3</strain>
    </source>
</reference>
<accession>A0A165XM01</accession>
<sequence length="566" mass="65472">MRKLRSKFVQEADGIGFWGNKCHRKNSLEMVRRIGGDVECVGKTVGTAFTKASAALYKLSNHYTEIARLPEELRVEILWQCHVKHRKIEFFPEIPGTGFQMNYLKKDWMEFREVCSSWDEILRGATKFWSFIDASWSIRTIKDHALRSDLTPLHVRWSSMTSGKKETLKNMGEWLSSKKQLIGSLKVSWRNVLNPSQSSEELEVTPHVVDILARWFQAPPPAKLRSLLLAQEFMNVDPIPIPLESCRLSHLQILNCWPAGPLPSSLQIFDCMTYSMGVGVQHIMQVLSECTSLRSCTFKLYSTEYPSSLGLSELRDHPLQLRKLNNLRIHGLSPNHFTWLLQRIRFETLPKLEIGISSDRSQPPFILPECFGDYVARARYLEICAYDFIYWLEGQFDHRFTIKIRDLPASMSAIPITDAFFPSLEHLSLKVVTDDHTFWLQTMHSFEHLHTLNLYGKLSAMTELVVGLASDAPLQCPKLRALSLDVEEWRLFLISLDGPTHEDLHLAVTRLDTMLEFREARGIALDQLWLSKTCFYLWVSHMARWRTLVRSVEIKSPDYRCIGQKW</sequence>
<evidence type="ECO:0000313" key="2">
    <source>
        <dbReference type="Proteomes" id="UP000076798"/>
    </source>
</evidence>
<dbReference type="Gene3D" id="3.80.10.10">
    <property type="entry name" value="Ribonuclease Inhibitor"/>
    <property type="match status" value="1"/>
</dbReference>
<organism evidence="1 2">
    <name type="scientific">Sistotremastrum suecicum HHB10207 ss-3</name>
    <dbReference type="NCBI Taxonomy" id="1314776"/>
    <lineage>
        <taxon>Eukaryota</taxon>
        <taxon>Fungi</taxon>
        <taxon>Dikarya</taxon>
        <taxon>Basidiomycota</taxon>
        <taxon>Agaricomycotina</taxon>
        <taxon>Agaricomycetes</taxon>
        <taxon>Sistotremastrales</taxon>
        <taxon>Sistotremastraceae</taxon>
        <taxon>Sistotremastrum</taxon>
    </lineage>
</organism>